<accession>A0A6A6EE05</accession>
<dbReference type="PANTHER" id="PTHR24320">
    <property type="entry name" value="RETINOL DEHYDROGENASE"/>
    <property type="match status" value="1"/>
</dbReference>
<dbReference type="OrthoDB" id="191139at2759"/>
<dbReference type="Pfam" id="PF00106">
    <property type="entry name" value="adh_short"/>
    <property type="match status" value="1"/>
</dbReference>
<evidence type="ECO:0000313" key="4">
    <source>
        <dbReference type="Proteomes" id="UP000800200"/>
    </source>
</evidence>
<evidence type="ECO:0000313" key="3">
    <source>
        <dbReference type="EMBL" id="KAF2188808.1"/>
    </source>
</evidence>
<keyword evidence="4" id="KW-1185">Reference proteome</keyword>
<dbReference type="AlphaFoldDB" id="A0A6A6EE05"/>
<dbReference type="InterPro" id="IPR036291">
    <property type="entry name" value="NAD(P)-bd_dom_sf"/>
</dbReference>
<dbReference type="EMBL" id="ML994622">
    <property type="protein sequence ID" value="KAF2188808.1"/>
    <property type="molecule type" value="Genomic_DNA"/>
</dbReference>
<dbReference type="PANTHER" id="PTHR24320:SF154">
    <property type="entry name" value="OXIDOREDUCTASE, SHORT-CHAIN DEHYDROGENASE_REDUCTASE FAMILY (AFU_ORTHOLOGUE AFUA_2G04560)"/>
    <property type="match status" value="1"/>
</dbReference>
<keyword evidence="2" id="KW-0560">Oxidoreductase</keyword>
<proteinExistence type="inferred from homology"/>
<dbReference type="InterPro" id="IPR002347">
    <property type="entry name" value="SDR_fam"/>
</dbReference>
<dbReference type="SUPFAM" id="SSF51735">
    <property type="entry name" value="NAD(P)-binding Rossmann-fold domains"/>
    <property type="match status" value="1"/>
</dbReference>
<reference evidence="3" key="1">
    <citation type="journal article" date="2020" name="Stud. Mycol.">
        <title>101 Dothideomycetes genomes: a test case for predicting lifestyles and emergence of pathogens.</title>
        <authorList>
            <person name="Haridas S."/>
            <person name="Albert R."/>
            <person name="Binder M."/>
            <person name="Bloem J."/>
            <person name="Labutti K."/>
            <person name="Salamov A."/>
            <person name="Andreopoulos B."/>
            <person name="Baker S."/>
            <person name="Barry K."/>
            <person name="Bills G."/>
            <person name="Bluhm B."/>
            <person name="Cannon C."/>
            <person name="Castanera R."/>
            <person name="Culley D."/>
            <person name="Daum C."/>
            <person name="Ezra D."/>
            <person name="Gonzalez J."/>
            <person name="Henrissat B."/>
            <person name="Kuo A."/>
            <person name="Liang C."/>
            <person name="Lipzen A."/>
            <person name="Lutzoni F."/>
            <person name="Magnuson J."/>
            <person name="Mondo S."/>
            <person name="Nolan M."/>
            <person name="Ohm R."/>
            <person name="Pangilinan J."/>
            <person name="Park H.-J."/>
            <person name="Ramirez L."/>
            <person name="Alfaro M."/>
            <person name="Sun H."/>
            <person name="Tritt A."/>
            <person name="Yoshinaga Y."/>
            <person name="Zwiers L.-H."/>
            <person name="Turgeon B."/>
            <person name="Goodwin S."/>
            <person name="Spatafora J."/>
            <person name="Crous P."/>
            <person name="Grigoriev I."/>
        </authorList>
    </citation>
    <scope>NUCLEOTIDE SEQUENCE</scope>
    <source>
        <strain evidence="3">CBS 207.26</strain>
    </source>
</reference>
<name>A0A6A6EE05_9PEZI</name>
<evidence type="ECO:0000256" key="2">
    <source>
        <dbReference type="ARBA" id="ARBA00023002"/>
    </source>
</evidence>
<protein>
    <submittedName>
        <fullName evidence="3">Oxidoreductase</fullName>
    </submittedName>
</protein>
<evidence type="ECO:0000256" key="1">
    <source>
        <dbReference type="ARBA" id="ARBA00006484"/>
    </source>
</evidence>
<gene>
    <name evidence="3" type="ORF">K469DRAFT_724213</name>
</gene>
<dbReference type="Proteomes" id="UP000800200">
    <property type="component" value="Unassembled WGS sequence"/>
</dbReference>
<sequence>MPAMEGFVDFDPDENIPSLKGKVIFITGGTAGLGASSIKALAAHNPAHIYFSGRNAHAGQNVISEIKCSHPSASLTFIQMDLSSLSSVKAASNQFIHDHLDILMCNAGIMAHPPALSKDGYEIHIAVNHLGHEMLIKQLLPTLLRTAELPDSDVRIINLTSIGYRGHPRSGISFNELSTTTSKLIMGPWMRYGQSKLANILYASALARHHPSVTSVSVHPGVVETGLVTNLSFLRRTAIYVINWFMGIEIMDEKKGEYSQLWCAAGAKKGELVNGGFYIPVGVERTSTLDKKGRSEGLGERVWEWTEGVLGKH</sequence>
<dbReference type="GO" id="GO:0016491">
    <property type="term" value="F:oxidoreductase activity"/>
    <property type="evidence" value="ECO:0007669"/>
    <property type="project" value="UniProtKB-KW"/>
</dbReference>
<organism evidence="3 4">
    <name type="scientific">Zopfia rhizophila CBS 207.26</name>
    <dbReference type="NCBI Taxonomy" id="1314779"/>
    <lineage>
        <taxon>Eukaryota</taxon>
        <taxon>Fungi</taxon>
        <taxon>Dikarya</taxon>
        <taxon>Ascomycota</taxon>
        <taxon>Pezizomycotina</taxon>
        <taxon>Dothideomycetes</taxon>
        <taxon>Dothideomycetes incertae sedis</taxon>
        <taxon>Zopfiaceae</taxon>
        <taxon>Zopfia</taxon>
    </lineage>
</organism>
<comment type="similarity">
    <text evidence="1">Belongs to the short-chain dehydrogenases/reductases (SDR) family.</text>
</comment>
<dbReference type="Gene3D" id="3.40.50.720">
    <property type="entry name" value="NAD(P)-binding Rossmann-like Domain"/>
    <property type="match status" value="1"/>
</dbReference>
<dbReference type="PRINTS" id="PR00081">
    <property type="entry name" value="GDHRDH"/>
</dbReference>